<evidence type="ECO:0000313" key="5">
    <source>
        <dbReference type="EMBL" id="MCP2169779.1"/>
    </source>
</evidence>
<dbReference type="GO" id="GO:0030655">
    <property type="term" value="P:beta-lactam antibiotic catabolic process"/>
    <property type="evidence" value="ECO:0007669"/>
    <property type="project" value="InterPro"/>
</dbReference>
<dbReference type="InterPro" id="IPR000871">
    <property type="entry name" value="Beta-lactam_class-A"/>
</dbReference>
<gene>
    <name evidence="5" type="ORF">LX83_006665</name>
</gene>
<name>A0AAE3GM17_9PSEU</name>
<dbReference type="AlphaFoldDB" id="A0AAE3GM17"/>
<evidence type="ECO:0000256" key="3">
    <source>
        <dbReference type="SAM" id="MobiDB-lite"/>
    </source>
</evidence>
<dbReference type="InterPro" id="IPR006311">
    <property type="entry name" value="TAT_signal"/>
</dbReference>
<evidence type="ECO:0000256" key="2">
    <source>
        <dbReference type="ARBA" id="ARBA00030171"/>
    </source>
</evidence>
<protein>
    <recommendedName>
        <fullName evidence="1">Beta-lactamase</fullName>
    </recommendedName>
    <alternativeName>
        <fullName evidence="2">Penicillinase</fullName>
    </alternativeName>
</protein>
<dbReference type="PANTHER" id="PTHR35333:SF3">
    <property type="entry name" value="BETA-LACTAMASE-TYPE TRANSPEPTIDASE FOLD CONTAINING PROTEIN"/>
    <property type="match status" value="1"/>
</dbReference>
<evidence type="ECO:0000313" key="6">
    <source>
        <dbReference type="Proteomes" id="UP001206128"/>
    </source>
</evidence>
<feature type="compositionally biased region" description="Basic and acidic residues" evidence="3">
    <location>
        <begin position="1"/>
        <end position="24"/>
    </location>
</feature>
<feature type="domain" description="Beta-lactamase class A catalytic" evidence="4">
    <location>
        <begin position="175"/>
        <end position="310"/>
    </location>
</feature>
<feature type="region of interest" description="Disordered" evidence="3">
    <location>
        <begin position="1"/>
        <end position="27"/>
    </location>
</feature>
<accession>A0AAE3GM17</accession>
<organism evidence="5 6">
    <name type="scientific">Goodfellowiella coeruleoviolacea</name>
    <dbReference type="NCBI Taxonomy" id="334858"/>
    <lineage>
        <taxon>Bacteria</taxon>
        <taxon>Bacillati</taxon>
        <taxon>Actinomycetota</taxon>
        <taxon>Actinomycetes</taxon>
        <taxon>Pseudonocardiales</taxon>
        <taxon>Pseudonocardiaceae</taxon>
        <taxon>Goodfellowiella</taxon>
    </lineage>
</organism>
<dbReference type="GO" id="GO:0046677">
    <property type="term" value="P:response to antibiotic"/>
    <property type="evidence" value="ECO:0007669"/>
    <property type="project" value="InterPro"/>
</dbReference>
<dbReference type="PANTHER" id="PTHR35333">
    <property type="entry name" value="BETA-LACTAMASE"/>
    <property type="match status" value="1"/>
</dbReference>
<dbReference type="GO" id="GO:0008800">
    <property type="term" value="F:beta-lactamase activity"/>
    <property type="evidence" value="ECO:0007669"/>
    <property type="project" value="InterPro"/>
</dbReference>
<dbReference type="EMBL" id="JAMTCK010000020">
    <property type="protein sequence ID" value="MCP2169779.1"/>
    <property type="molecule type" value="Genomic_DNA"/>
</dbReference>
<keyword evidence="6" id="KW-1185">Reference proteome</keyword>
<comment type="caution">
    <text evidence="5">The sequence shown here is derived from an EMBL/GenBank/DDBJ whole genome shotgun (WGS) entry which is preliminary data.</text>
</comment>
<sequence length="340" mass="37289">MSDWDVHRPRGDRRAHGVRTRHDAPWLPGQPGKITHFFFPGNGLCASGSVRGVINLGRRALLGVVSSALLAAVVAAPSAHAESGPAADRSSVESASTAGFDPVLRARIAAAEAYGRSRPGFAGIVVRDRKTGAVWRNANSDTLIWACSTPKLAMVVDLLLRNDSGAITLTDDDRALMHAMLNSSDDNAAHTLWNRYGGEDFFSRFANYGMTDARFTDEHPHHWGWILTTADDLDRLINYVLEKLPKQHRDYIVSEMRSVAVNQQWGVWGAGAAARPGNKNGWSDDNDDGSWLMNSVGFVGPNERYTLAIMNNTQVVQGGYEVGMETTTRISEIMFNGYFR</sequence>
<dbReference type="Proteomes" id="UP001206128">
    <property type="component" value="Unassembled WGS sequence"/>
</dbReference>
<evidence type="ECO:0000256" key="1">
    <source>
        <dbReference type="ARBA" id="ARBA00018879"/>
    </source>
</evidence>
<dbReference type="SUPFAM" id="SSF56601">
    <property type="entry name" value="beta-lactamase/transpeptidase-like"/>
    <property type="match status" value="1"/>
</dbReference>
<dbReference type="Pfam" id="PF13354">
    <property type="entry name" value="Beta-lactamase2"/>
    <property type="match status" value="1"/>
</dbReference>
<dbReference type="InterPro" id="IPR012338">
    <property type="entry name" value="Beta-lactam/transpept-like"/>
</dbReference>
<proteinExistence type="predicted"/>
<dbReference type="PROSITE" id="PS51318">
    <property type="entry name" value="TAT"/>
    <property type="match status" value="1"/>
</dbReference>
<reference evidence="5" key="1">
    <citation type="submission" date="2022-06" db="EMBL/GenBank/DDBJ databases">
        <title>Genomic Encyclopedia of Archaeal and Bacterial Type Strains, Phase II (KMG-II): from individual species to whole genera.</title>
        <authorList>
            <person name="Goeker M."/>
        </authorList>
    </citation>
    <scope>NUCLEOTIDE SEQUENCE</scope>
    <source>
        <strain evidence="5">DSM 43935</strain>
    </source>
</reference>
<evidence type="ECO:0000259" key="4">
    <source>
        <dbReference type="Pfam" id="PF13354"/>
    </source>
</evidence>
<dbReference type="Gene3D" id="3.40.710.10">
    <property type="entry name" value="DD-peptidase/beta-lactamase superfamily"/>
    <property type="match status" value="1"/>
</dbReference>
<dbReference type="InterPro" id="IPR045155">
    <property type="entry name" value="Beta-lactam_cat"/>
</dbReference>